<gene>
    <name evidence="1" type="ORF">SAMN02983003_0355</name>
</gene>
<dbReference type="Proteomes" id="UP000183447">
    <property type="component" value="Unassembled WGS sequence"/>
</dbReference>
<protein>
    <recommendedName>
        <fullName evidence="3">DUF1365 domain-containing protein</fullName>
    </recommendedName>
</protein>
<dbReference type="EMBL" id="FPKU01000001">
    <property type="protein sequence ID" value="SFZ81174.1"/>
    <property type="molecule type" value="Genomic_DNA"/>
</dbReference>
<accession>A0A1K2HUH4</accession>
<reference evidence="1 2" key="1">
    <citation type="submission" date="2016-11" db="EMBL/GenBank/DDBJ databases">
        <authorList>
            <person name="Jaros S."/>
            <person name="Januszkiewicz K."/>
            <person name="Wedrychowicz H."/>
        </authorList>
    </citation>
    <scope>NUCLEOTIDE SEQUENCE [LARGE SCALE GENOMIC DNA]</scope>
    <source>
        <strain evidence="1 2">ATCC 23634</strain>
    </source>
</reference>
<dbReference type="InterPro" id="IPR010775">
    <property type="entry name" value="DUF1365"/>
</dbReference>
<dbReference type="RefSeq" id="WP_177282350.1">
    <property type="nucleotide sequence ID" value="NZ_FPKU01000001.1"/>
</dbReference>
<organism evidence="1 2">
    <name type="scientific">Devosia enhydra</name>
    <dbReference type="NCBI Taxonomy" id="665118"/>
    <lineage>
        <taxon>Bacteria</taxon>
        <taxon>Pseudomonadati</taxon>
        <taxon>Pseudomonadota</taxon>
        <taxon>Alphaproteobacteria</taxon>
        <taxon>Hyphomicrobiales</taxon>
        <taxon>Devosiaceae</taxon>
        <taxon>Devosia</taxon>
    </lineage>
</organism>
<dbReference type="PANTHER" id="PTHR33973:SF4">
    <property type="entry name" value="OS07G0153300 PROTEIN"/>
    <property type="match status" value="1"/>
</dbReference>
<proteinExistence type="predicted"/>
<keyword evidence="2" id="KW-1185">Reference proteome</keyword>
<dbReference type="AlphaFoldDB" id="A0A1K2HUH4"/>
<evidence type="ECO:0000313" key="2">
    <source>
        <dbReference type="Proteomes" id="UP000183447"/>
    </source>
</evidence>
<dbReference type="Pfam" id="PF07103">
    <property type="entry name" value="DUF1365"/>
    <property type="match status" value="1"/>
</dbReference>
<dbReference type="STRING" id="665118.SAMN02983003_0355"/>
<dbReference type="PANTHER" id="PTHR33973">
    <property type="entry name" value="OS07G0153300 PROTEIN"/>
    <property type="match status" value="1"/>
</dbReference>
<evidence type="ECO:0000313" key="1">
    <source>
        <dbReference type="EMBL" id="SFZ81174.1"/>
    </source>
</evidence>
<evidence type="ECO:0008006" key="3">
    <source>
        <dbReference type="Google" id="ProtNLM"/>
    </source>
</evidence>
<sequence length="269" mass="29954">MGGAVATTPSLRGAFPASLYVGEVVHRRARPRRHSLRYRVFSLLIDLDRFEAGEALPFPLRRGRFGLVSIHPADFGPRDGTSLAAFARSKAREAGIAVPIARVEMLAYPRMLGYAFNPLTLYYLYDSADHVVMLLHEVRNTFDEHHFYAAPVQADAEGLLRHTAPKAFYVSPFNTLEGCYRFTVRPPGAEVFLGIVLSTEEGGLVNAYFRGQHRPLTSPALFKLALEYPLMTAKVMAGIHWEALRLWLKGVPTTLALRHAHRSPGTAKE</sequence>
<name>A0A1K2HUH4_9HYPH</name>